<dbReference type="PANTHER" id="PTHR46704:SF1">
    <property type="entry name" value="TELOMERE LENGTH REGULATION PROTEIN TEL2 HOMOLOG"/>
    <property type="match status" value="1"/>
</dbReference>
<reference evidence="2 3" key="1">
    <citation type="journal article" date="2007" name="Science">
        <title>Sea anemone genome reveals ancestral eumetazoan gene repertoire and genomic organization.</title>
        <authorList>
            <person name="Putnam N.H."/>
            <person name="Srivastava M."/>
            <person name="Hellsten U."/>
            <person name="Dirks B."/>
            <person name="Chapman J."/>
            <person name="Salamov A."/>
            <person name="Terry A."/>
            <person name="Shapiro H."/>
            <person name="Lindquist E."/>
            <person name="Kapitonov V.V."/>
            <person name="Jurka J."/>
            <person name="Genikhovich G."/>
            <person name="Grigoriev I.V."/>
            <person name="Lucas S.M."/>
            <person name="Steele R.E."/>
            <person name="Finnerty J.R."/>
            <person name="Technau U."/>
            <person name="Martindale M.Q."/>
            <person name="Rokhsar D.S."/>
        </authorList>
    </citation>
    <scope>NUCLEOTIDE SEQUENCE [LARGE SCALE GENOMIC DNA]</scope>
    <source>
        <strain evidence="3">CH2 X CH6</strain>
    </source>
</reference>
<sequence>MIIRMGGFHIALNFIAAIGKMFQDSSIEDLLIESGVFGCSTASSLLKGKSYNRGVRAHKLLLEALLRLQWRAFGEWISVEKHAGAIDEDKLVTIIQACRQSSSGGDLKVAFYRLCERLPALTDLFSEFRRQVSQQSNLFRFWDLYIDAVMLLLCFIRAEREGSWNLHLNAVAEMAPFFFCMDRINYSRWIPVYLADMFFLQETAPEVHTEFVEGNHPVARSSAPSANHERAAITAATRKVCDLDNPTTSHSNKESGKTRVQRDESDVQKLLSVIDDTIADPFYLKEASPQDLTPLRNIATGVVMPQPQADRLLKCVDIGAEELQKFTNERLNNSTVSFWGKMSKVNVKTFASLSKATKIKRGNYVYRSQLVQLLIAANTREIDLRVVLSYELKTTKSALLVEMEEVCPAEERLPQGEEPSVFIHDGMAVIQMLKSEGSRTFESLAETLFKFVSSPLRQDGFTKVDIVFDRYDLPKSIKEVERLRRGSSSALEVKIASHNTPIPKQWSKFIGNKKNKISFLKFLCKEWSEMGQR</sequence>
<dbReference type="InParanoid" id="A7S0T8"/>
<evidence type="ECO:0000313" key="3">
    <source>
        <dbReference type="Proteomes" id="UP000001593"/>
    </source>
</evidence>
<dbReference type="PhylomeDB" id="A7S0T8"/>
<proteinExistence type="predicted"/>
<evidence type="ECO:0000256" key="1">
    <source>
        <dbReference type="SAM" id="MobiDB-lite"/>
    </source>
</evidence>
<protein>
    <submittedName>
        <fullName evidence="2">Uncharacterized protein</fullName>
    </submittedName>
</protein>
<accession>A7S0T8</accession>
<dbReference type="OMA" id="DCHRISE"/>
<organism evidence="2 3">
    <name type="scientific">Nematostella vectensis</name>
    <name type="common">Starlet sea anemone</name>
    <dbReference type="NCBI Taxonomy" id="45351"/>
    <lineage>
        <taxon>Eukaryota</taxon>
        <taxon>Metazoa</taxon>
        <taxon>Cnidaria</taxon>
        <taxon>Anthozoa</taxon>
        <taxon>Hexacorallia</taxon>
        <taxon>Actiniaria</taxon>
        <taxon>Edwardsiidae</taxon>
        <taxon>Nematostella</taxon>
    </lineage>
</organism>
<feature type="region of interest" description="Disordered" evidence="1">
    <location>
        <begin position="243"/>
        <end position="264"/>
    </location>
</feature>
<dbReference type="Proteomes" id="UP000001593">
    <property type="component" value="Unassembled WGS sequence"/>
</dbReference>
<gene>
    <name evidence="2" type="ORF">NEMVEDRAFT_v1g205042</name>
</gene>
<feature type="compositionally biased region" description="Basic and acidic residues" evidence="1">
    <location>
        <begin position="251"/>
        <end position="264"/>
    </location>
</feature>
<name>A7S0T8_NEMVE</name>
<dbReference type="PANTHER" id="PTHR46704">
    <property type="entry name" value="CXC DOMAIN-CONTAINING PROTEIN-RELATED"/>
    <property type="match status" value="1"/>
</dbReference>
<evidence type="ECO:0000313" key="2">
    <source>
        <dbReference type="EMBL" id="EDO42601.1"/>
    </source>
</evidence>
<dbReference type="eggNOG" id="ENOG502RU65">
    <property type="taxonomic scope" value="Eukaryota"/>
</dbReference>
<dbReference type="HOGENOM" id="CLU_511232_0_0_1"/>
<dbReference type="AlphaFoldDB" id="A7S0T8"/>
<dbReference type="EMBL" id="DS469562">
    <property type="protein sequence ID" value="EDO42601.1"/>
    <property type="molecule type" value="Genomic_DNA"/>
</dbReference>
<keyword evidence="3" id="KW-1185">Reference proteome</keyword>